<protein>
    <recommendedName>
        <fullName evidence="3">ParB/Sulfiredoxin domain-containing protein</fullName>
    </recommendedName>
</protein>
<dbReference type="SUPFAM" id="SSF110849">
    <property type="entry name" value="ParB/Sulfiredoxin"/>
    <property type="match status" value="1"/>
</dbReference>
<dbReference type="InterPro" id="IPR036086">
    <property type="entry name" value="ParB/Sulfiredoxin_sf"/>
</dbReference>
<dbReference type="Gene3D" id="3.90.1530.10">
    <property type="entry name" value="Conserved hypothetical protein from pyrococcus furiosus pfu- 392566-001, ParB domain"/>
    <property type="match status" value="1"/>
</dbReference>
<sequence length="168" mass="19053">MLVPINQLGLTQIYLNQEKVEKNRQLLQQEGYKNYPPIAVYEIFPGKLHIIDGHTRSFLLQQAGVKEIEVAFLPAAEIENPVMRPFYETCVKWCAKAGVETFNGLARKIISADEFLIAWITRCQQKIDLIERCVADPLLNKQCQLIELSGVEALALDQKGQVITEGRL</sequence>
<accession>A0ABV0F3N1</accession>
<organism evidence="1 2">
    <name type="scientific">Enterococcus diestrammenae</name>
    <dbReference type="NCBI Taxonomy" id="1155073"/>
    <lineage>
        <taxon>Bacteria</taxon>
        <taxon>Bacillati</taxon>
        <taxon>Bacillota</taxon>
        <taxon>Bacilli</taxon>
        <taxon>Lactobacillales</taxon>
        <taxon>Enterococcaceae</taxon>
        <taxon>Enterococcus</taxon>
    </lineage>
</organism>
<dbReference type="EMBL" id="MAEI02000001">
    <property type="protein sequence ID" value="MEO1782670.1"/>
    <property type="molecule type" value="Genomic_DNA"/>
</dbReference>
<evidence type="ECO:0000313" key="1">
    <source>
        <dbReference type="EMBL" id="MEO1782670.1"/>
    </source>
</evidence>
<proteinExistence type="predicted"/>
<comment type="caution">
    <text evidence="1">The sequence shown here is derived from an EMBL/GenBank/DDBJ whole genome shotgun (WGS) entry which is preliminary data.</text>
</comment>
<gene>
    <name evidence="1" type="ORF">BAU18_002285</name>
</gene>
<reference evidence="1 2" key="2">
    <citation type="submission" date="2024-02" db="EMBL/GenBank/DDBJ databases">
        <title>The Genome Sequence of Enterococcus diestrammenae JM9A.</title>
        <authorList>
            <person name="Earl A."/>
            <person name="Manson A."/>
            <person name="Gilmore M."/>
            <person name="Sanders J."/>
            <person name="Shea T."/>
            <person name="Howe W."/>
            <person name="Livny J."/>
            <person name="Cuomo C."/>
            <person name="Neafsey D."/>
            <person name="Birren B."/>
        </authorList>
    </citation>
    <scope>NUCLEOTIDE SEQUENCE [LARGE SCALE GENOMIC DNA]</scope>
    <source>
        <strain evidence="1 2">JM9A</strain>
    </source>
</reference>
<evidence type="ECO:0000313" key="2">
    <source>
        <dbReference type="Proteomes" id="UP001429357"/>
    </source>
</evidence>
<name>A0ABV0F3N1_9ENTE</name>
<evidence type="ECO:0008006" key="3">
    <source>
        <dbReference type="Google" id="ProtNLM"/>
    </source>
</evidence>
<dbReference type="Proteomes" id="UP001429357">
    <property type="component" value="Unassembled WGS sequence"/>
</dbReference>
<dbReference type="RefSeq" id="WP_161870065.1">
    <property type="nucleotide sequence ID" value="NZ_MAEI02000001.1"/>
</dbReference>
<keyword evidence="2" id="KW-1185">Reference proteome</keyword>
<reference evidence="2" key="1">
    <citation type="submission" date="2016-06" db="EMBL/GenBank/DDBJ databases">
        <title>Four novel species of enterococci isolated from chicken manure.</title>
        <authorList>
            <person name="Van Tyne D."/>
        </authorList>
    </citation>
    <scope>NUCLEOTIDE SEQUENCE [LARGE SCALE GENOMIC DNA]</scope>
    <source>
        <strain evidence="2">JM9A</strain>
    </source>
</reference>